<evidence type="ECO:0000256" key="1">
    <source>
        <dbReference type="ARBA" id="ARBA00004141"/>
    </source>
</evidence>
<name>A0A2Z6P462_TRISU</name>
<dbReference type="FunFam" id="1.20.1280.290:FF:000012">
    <property type="entry name" value="Vacuolar membrane PQ loop repeat protein"/>
    <property type="match status" value="1"/>
</dbReference>
<gene>
    <name evidence="6" type="ORF">TSUD_139210</name>
</gene>
<dbReference type="Gene3D" id="1.20.1280.290">
    <property type="match status" value="1"/>
</dbReference>
<evidence type="ECO:0000313" key="7">
    <source>
        <dbReference type="Proteomes" id="UP000242715"/>
    </source>
</evidence>
<dbReference type="EMBL" id="DF975016">
    <property type="protein sequence ID" value="GAU51201.1"/>
    <property type="molecule type" value="Genomic_DNA"/>
</dbReference>
<keyword evidence="7" id="KW-1185">Reference proteome</keyword>
<evidence type="ECO:0000256" key="4">
    <source>
        <dbReference type="ARBA" id="ARBA00023136"/>
    </source>
</evidence>
<dbReference type="InterPro" id="IPR051415">
    <property type="entry name" value="LAAT-1"/>
</dbReference>
<evidence type="ECO:0000256" key="3">
    <source>
        <dbReference type="ARBA" id="ARBA00022989"/>
    </source>
</evidence>
<reference evidence="7" key="1">
    <citation type="journal article" date="2017" name="Front. Plant Sci.">
        <title>Climate Clever Clovers: New Paradigm to Reduce the Environmental Footprint of Ruminants by Breeding Low Methanogenic Forages Utilizing Haplotype Variation.</title>
        <authorList>
            <person name="Kaur P."/>
            <person name="Appels R."/>
            <person name="Bayer P.E."/>
            <person name="Keeble-Gagnere G."/>
            <person name="Wang J."/>
            <person name="Hirakawa H."/>
            <person name="Shirasawa K."/>
            <person name="Vercoe P."/>
            <person name="Stefanova K."/>
            <person name="Durmic Z."/>
            <person name="Nichols P."/>
            <person name="Revell C."/>
            <person name="Isobe S.N."/>
            <person name="Edwards D."/>
            <person name="Erskine W."/>
        </authorList>
    </citation>
    <scope>NUCLEOTIDE SEQUENCE [LARGE SCALE GENOMIC DNA]</scope>
    <source>
        <strain evidence="7">cv. Daliak</strain>
    </source>
</reference>
<feature type="transmembrane region" description="Helical" evidence="5">
    <location>
        <begin position="160"/>
        <end position="177"/>
    </location>
</feature>
<dbReference type="InterPro" id="IPR006603">
    <property type="entry name" value="PQ-loop_rpt"/>
</dbReference>
<sequence>MEEPLLVSSVLTQSAPSLKIKNTLCLVSALTFVGAFNLLQLQDTRIQSAISNPRNEFVIYVGRKLLQVSGNELQDHGVKGQTSIGVYLGWAMAVIYMGGRLPQICLNSRRGNFEGVNPLMFLFALVGNTTYVASILVRSLDWSRIGPNLPWLVESGGCSLLDFFVSFSYFILIIIVLA</sequence>
<keyword evidence="3 5" id="KW-1133">Transmembrane helix</keyword>
<evidence type="ECO:0000256" key="5">
    <source>
        <dbReference type="SAM" id="Phobius"/>
    </source>
</evidence>
<dbReference type="Proteomes" id="UP000242715">
    <property type="component" value="Unassembled WGS sequence"/>
</dbReference>
<comment type="subcellular location">
    <subcellularLocation>
        <location evidence="1">Membrane</location>
        <topology evidence="1">Multi-pass membrane protein</topology>
    </subcellularLocation>
</comment>
<keyword evidence="4 5" id="KW-0472">Membrane</keyword>
<dbReference type="AlphaFoldDB" id="A0A2Z6P462"/>
<dbReference type="Pfam" id="PF04193">
    <property type="entry name" value="PQ-loop"/>
    <property type="match status" value="1"/>
</dbReference>
<feature type="transmembrane region" description="Helical" evidence="5">
    <location>
        <begin position="119"/>
        <end position="140"/>
    </location>
</feature>
<dbReference type="PANTHER" id="PTHR16201:SF44">
    <property type="entry name" value="SEVEN TRANSMEMBRANE PROTEIN 1"/>
    <property type="match status" value="1"/>
</dbReference>
<accession>A0A2Z6P462</accession>
<dbReference type="GO" id="GO:0016020">
    <property type="term" value="C:membrane"/>
    <property type="evidence" value="ECO:0007669"/>
    <property type="project" value="UniProtKB-SubCell"/>
</dbReference>
<dbReference type="OrthoDB" id="8048523at2759"/>
<proteinExistence type="predicted"/>
<keyword evidence="2 5" id="KW-0812">Transmembrane</keyword>
<organism evidence="6 7">
    <name type="scientific">Trifolium subterraneum</name>
    <name type="common">Subterranean clover</name>
    <dbReference type="NCBI Taxonomy" id="3900"/>
    <lineage>
        <taxon>Eukaryota</taxon>
        <taxon>Viridiplantae</taxon>
        <taxon>Streptophyta</taxon>
        <taxon>Embryophyta</taxon>
        <taxon>Tracheophyta</taxon>
        <taxon>Spermatophyta</taxon>
        <taxon>Magnoliopsida</taxon>
        <taxon>eudicotyledons</taxon>
        <taxon>Gunneridae</taxon>
        <taxon>Pentapetalae</taxon>
        <taxon>rosids</taxon>
        <taxon>fabids</taxon>
        <taxon>Fabales</taxon>
        <taxon>Fabaceae</taxon>
        <taxon>Papilionoideae</taxon>
        <taxon>50 kb inversion clade</taxon>
        <taxon>NPAAA clade</taxon>
        <taxon>Hologalegina</taxon>
        <taxon>IRL clade</taxon>
        <taxon>Trifolieae</taxon>
        <taxon>Trifolium</taxon>
    </lineage>
</organism>
<dbReference type="PANTHER" id="PTHR16201">
    <property type="entry name" value="SEVEN TRANSMEMBRANE PROTEIN 1-RELATED"/>
    <property type="match status" value="1"/>
</dbReference>
<evidence type="ECO:0000256" key="2">
    <source>
        <dbReference type="ARBA" id="ARBA00022692"/>
    </source>
</evidence>
<dbReference type="SMART" id="SM00679">
    <property type="entry name" value="CTNS"/>
    <property type="match status" value="1"/>
</dbReference>
<protein>
    <submittedName>
        <fullName evidence="6">Uncharacterized protein</fullName>
    </submittedName>
</protein>
<feature type="transmembrane region" description="Helical" evidence="5">
    <location>
        <begin position="20"/>
        <end position="39"/>
    </location>
</feature>
<evidence type="ECO:0000313" key="6">
    <source>
        <dbReference type="EMBL" id="GAU51201.1"/>
    </source>
</evidence>